<dbReference type="RefSeq" id="WP_151666743.1">
    <property type="nucleotide sequence ID" value="NZ_WBVO01000002.1"/>
</dbReference>
<feature type="chain" id="PRO_5026649020" evidence="12">
    <location>
        <begin position="20"/>
        <end position="789"/>
    </location>
</feature>
<dbReference type="GO" id="GO:0009279">
    <property type="term" value="C:cell outer membrane"/>
    <property type="evidence" value="ECO:0007669"/>
    <property type="project" value="UniProtKB-SubCell"/>
</dbReference>
<keyword evidence="9 11" id="KW-0472">Membrane</keyword>
<evidence type="ECO:0000256" key="4">
    <source>
        <dbReference type="ARBA" id="ARBA00022496"/>
    </source>
</evidence>
<reference evidence="14 15" key="1">
    <citation type="submission" date="2019-09" db="EMBL/GenBank/DDBJ databases">
        <title>Genomes of family Cryomorphaceae.</title>
        <authorList>
            <person name="Bowman J.P."/>
        </authorList>
    </citation>
    <scope>NUCLEOTIDE SEQUENCE [LARGE SCALE GENOMIC DNA]</scope>
    <source>
        <strain evidence="14 15">LMG 25704</strain>
    </source>
</reference>
<dbReference type="InterPro" id="IPR012910">
    <property type="entry name" value="Plug_dom"/>
</dbReference>
<organism evidence="14 15">
    <name type="scientific">Phaeocystidibacter luteus</name>
    <dbReference type="NCBI Taxonomy" id="911197"/>
    <lineage>
        <taxon>Bacteria</taxon>
        <taxon>Pseudomonadati</taxon>
        <taxon>Bacteroidota</taxon>
        <taxon>Flavobacteriia</taxon>
        <taxon>Flavobacteriales</taxon>
        <taxon>Phaeocystidibacteraceae</taxon>
        <taxon>Phaeocystidibacter</taxon>
    </lineage>
</organism>
<proteinExistence type="inferred from homology"/>
<dbReference type="Gene3D" id="2.40.170.20">
    <property type="entry name" value="TonB-dependent receptor, beta-barrel domain"/>
    <property type="match status" value="1"/>
</dbReference>
<keyword evidence="4" id="KW-0410">Iron transport</keyword>
<dbReference type="InterPro" id="IPR037066">
    <property type="entry name" value="Plug_dom_sf"/>
</dbReference>
<feature type="signal peptide" evidence="12">
    <location>
        <begin position="1"/>
        <end position="19"/>
    </location>
</feature>
<sequence>MKQFSMLGIFLLLSVGALAQRTVSGKVLNQSNGEPVDYAVVFTQSERVSTLPDGSFTIEAQSGEEVKVRAIGFETFEIGAEVSGFITVNLVPNEQVLTSVEVSAIRATDDDPVARTDYSEEEIEQNDVARDMPYILENTPSVVTTSDAGAGIGYTGLRIRGSDQTRINVTINGVPVNDQESQGVFWVNTPDLASSLSSMQIQRGVGTSTNGAGAFGASINMQTKSFTKDAYADVHIGGGSFNTQRYTLNFGTGLIDGHWTLDGRASRITSDGWIDRASSDLRSYYLALGYQAENTTIQAVVFGGRERTYQAWYGTDSATYEADPTFNPAGLYTDENGNVKFYDDQVDNYGQDYYQLHINHNLESGWKLGLSGFYTRGAGYYEEFREDENHVDYGLTPVVIDTTTIATTDLARRLWLDNHFYGVVANATGNIGNVNVIVGGGWNQYDGDHYGNVIWARWINDADPNHEFYFNNSVKTNINAYVKADYAISDALSIYADMQVRTVNYSGGGTEEENVVFDFEDDLQFFNPKAGLVYRMANSRLYASYALANREPNRVDYFNSAITGEAMPEAERLQDVEVGYEGRSTNFSWSVNGYFMYYTNQLALTGELNSVGAPIRENVGESYRAGIEISSTWKPIPQFTISENITFSDNRNLDYVEEVIGQGLVSRGNTPISYSPSIIANLTATAHLPKNLDLSITPRYVGKQYLSNTGLEGLVLPEYFVTDLRLSGQWALEDVKRIRAYVSALNVFSASYAPNGYSYSYAFGGQQYYGMGFYPQAPINYMLGVEFSF</sequence>
<comment type="similarity">
    <text evidence="11">Belongs to the TonB-dependent receptor family.</text>
</comment>
<feature type="domain" description="TonB-dependent receptor plug" evidence="13">
    <location>
        <begin position="110"/>
        <end position="217"/>
    </location>
</feature>
<dbReference type="Proteomes" id="UP000468650">
    <property type="component" value="Unassembled WGS sequence"/>
</dbReference>
<keyword evidence="15" id="KW-1185">Reference proteome</keyword>
<evidence type="ECO:0000256" key="5">
    <source>
        <dbReference type="ARBA" id="ARBA00022692"/>
    </source>
</evidence>
<evidence type="ECO:0000256" key="3">
    <source>
        <dbReference type="ARBA" id="ARBA00022452"/>
    </source>
</evidence>
<evidence type="ECO:0000256" key="10">
    <source>
        <dbReference type="ARBA" id="ARBA00023237"/>
    </source>
</evidence>
<keyword evidence="6 12" id="KW-0732">Signal</keyword>
<keyword evidence="14" id="KW-0675">Receptor</keyword>
<dbReference type="Gene3D" id="2.170.130.10">
    <property type="entry name" value="TonB-dependent receptor, plug domain"/>
    <property type="match status" value="1"/>
</dbReference>
<comment type="caution">
    <text evidence="14">The sequence shown here is derived from an EMBL/GenBank/DDBJ whole genome shotgun (WGS) entry which is preliminary data.</text>
</comment>
<keyword evidence="2 11" id="KW-0813">Transport</keyword>
<evidence type="ECO:0000256" key="2">
    <source>
        <dbReference type="ARBA" id="ARBA00022448"/>
    </source>
</evidence>
<evidence type="ECO:0000256" key="6">
    <source>
        <dbReference type="ARBA" id="ARBA00022729"/>
    </source>
</evidence>
<dbReference type="Pfam" id="PF07715">
    <property type="entry name" value="Plug"/>
    <property type="match status" value="1"/>
</dbReference>
<evidence type="ECO:0000313" key="14">
    <source>
        <dbReference type="EMBL" id="KAB2814075.1"/>
    </source>
</evidence>
<gene>
    <name evidence="14" type="ORF">F8C67_05175</name>
</gene>
<dbReference type="PANTHER" id="PTHR32552">
    <property type="entry name" value="FERRICHROME IRON RECEPTOR-RELATED"/>
    <property type="match status" value="1"/>
</dbReference>
<comment type="subcellular location">
    <subcellularLocation>
        <location evidence="1 11">Cell outer membrane</location>
        <topology evidence="1 11">Multi-pass membrane protein</topology>
    </subcellularLocation>
</comment>
<evidence type="ECO:0000256" key="7">
    <source>
        <dbReference type="ARBA" id="ARBA00023004"/>
    </source>
</evidence>
<evidence type="ECO:0000256" key="8">
    <source>
        <dbReference type="ARBA" id="ARBA00023065"/>
    </source>
</evidence>
<dbReference type="InterPro" id="IPR036942">
    <property type="entry name" value="Beta-barrel_TonB_sf"/>
</dbReference>
<keyword evidence="5 11" id="KW-0812">Transmembrane</keyword>
<dbReference type="OrthoDB" id="9761152at2"/>
<accession>A0A6N6RIB6</accession>
<dbReference type="EMBL" id="WBVO01000002">
    <property type="protein sequence ID" value="KAB2814075.1"/>
    <property type="molecule type" value="Genomic_DNA"/>
</dbReference>
<evidence type="ECO:0000313" key="15">
    <source>
        <dbReference type="Proteomes" id="UP000468650"/>
    </source>
</evidence>
<evidence type="ECO:0000259" key="13">
    <source>
        <dbReference type="Pfam" id="PF07715"/>
    </source>
</evidence>
<keyword evidence="8" id="KW-0406">Ion transport</keyword>
<evidence type="ECO:0000256" key="9">
    <source>
        <dbReference type="ARBA" id="ARBA00023136"/>
    </source>
</evidence>
<dbReference type="SUPFAM" id="SSF56935">
    <property type="entry name" value="Porins"/>
    <property type="match status" value="1"/>
</dbReference>
<keyword evidence="7" id="KW-0408">Iron</keyword>
<dbReference type="InterPro" id="IPR039426">
    <property type="entry name" value="TonB-dep_rcpt-like"/>
</dbReference>
<evidence type="ECO:0000256" key="12">
    <source>
        <dbReference type="SAM" id="SignalP"/>
    </source>
</evidence>
<protein>
    <submittedName>
        <fullName evidence="14">TonB-dependent receptor</fullName>
    </submittedName>
</protein>
<keyword evidence="10 11" id="KW-0998">Cell outer membrane</keyword>
<dbReference type="PROSITE" id="PS52016">
    <property type="entry name" value="TONB_DEPENDENT_REC_3"/>
    <property type="match status" value="1"/>
</dbReference>
<evidence type="ECO:0000256" key="11">
    <source>
        <dbReference type="PROSITE-ProRule" id="PRU01360"/>
    </source>
</evidence>
<dbReference type="PANTHER" id="PTHR32552:SF68">
    <property type="entry name" value="FERRICHROME OUTER MEMBRANE TRANSPORTER_PHAGE RECEPTOR"/>
    <property type="match status" value="1"/>
</dbReference>
<dbReference type="AlphaFoldDB" id="A0A6N6RIB6"/>
<name>A0A6N6RIB6_9FLAO</name>
<evidence type="ECO:0000256" key="1">
    <source>
        <dbReference type="ARBA" id="ARBA00004571"/>
    </source>
</evidence>
<keyword evidence="3 11" id="KW-1134">Transmembrane beta strand</keyword>
<dbReference type="GO" id="GO:0015344">
    <property type="term" value="F:siderophore uptake transmembrane transporter activity"/>
    <property type="evidence" value="ECO:0007669"/>
    <property type="project" value="TreeGrafter"/>
</dbReference>